<organism evidence="2 3">
    <name type="scientific">Marinobacter salinexigens</name>
    <dbReference type="NCBI Taxonomy" id="2919747"/>
    <lineage>
        <taxon>Bacteria</taxon>
        <taxon>Pseudomonadati</taxon>
        <taxon>Pseudomonadota</taxon>
        <taxon>Gammaproteobacteria</taxon>
        <taxon>Pseudomonadales</taxon>
        <taxon>Marinobacteraceae</taxon>
        <taxon>Marinobacter</taxon>
    </lineage>
</organism>
<protein>
    <submittedName>
        <fullName evidence="2">Uncharacterized protein</fullName>
    </submittedName>
</protein>
<name>A0A5B0VGQ1_9GAMM</name>
<keyword evidence="1" id="KW-0472">Membrane</keyword>
<gene>
    <name evidence="2" type="ORF">FWJ25_12180</name>
</gene>
<feature type="transmembrane region" description="Helical" evidence="1">
    <location>
        <begin position="37"/>
        <end position="65"/>
    </location>
</feature>
<comment type="caution">
    <text evidence="2">The sequence shown here is derived from an EMBL/GenBank/DDBJ whole genome shotgun (WGS) entry which is preliminary data.</text>
</comment>
<dbReference type="EMBL" id="VTUU01000005">
    <property type="protein sequence ID" value="KAA1173241.1"/>
    <property type="molecule type" value="Genomic_DNA"/>
</dbReference>
<evidence type="ECO:0000313" key="3">
    <source>
        <dbReference type="Proteomes" id="UP000323161"/>
    </source>
</evidence>
<keyword evidence="1" id="KW-0812">Transmembrane</keyword>
<accession>A0A5B0VGQ1</accession>
<sequence length="100" mass="11151">MFSRWLRSPRSYPILVVVAAAIAMFVIIQMGDPVSMTFPLLLFISAKMGILFACVEIGLSVTGLYKEKERVYRSISRAITALGMSISFMLLLGAFERALR</sequence>
<reference evidence="2 3" key="1">
    <citation type="submission" date="2019-08" db="EMBL/GenBank/DDBJ databases">
        <title>Marinobacter ZYF650 sp. nov., a marine bacterium isolated from seawater of the Mariana trench.</title>
        <authorList>
            <person name="Ahmad W."/>
        </authorList>
    </citation>
    <scope>NUCLEOTIDE SEQUENCE [LARGE SCALE GENOMIC DNA]</scope>
    <source>
        <strain evidence="2 3">ZYF650</strain>
    </source>
</reference>
<feature type="transmembrane region" description="Helical" evidence="1">
    <location>
        <begin position="12"/>
        <end position="31"/>
    </location>
</feature>
<keyword evidence="1" id="KW-1133">Transmembrane helix</keyword>
<keyword evidence="3" id="KW-1185">Reference proteome</keyword>
<dbReference type="Proteomes" id="UP000323161">
    <property type="component" value="Unassembled WGS sequence"/>
</dbReference>
<evidence type="ECO:0000313" key="2">
    <source>
        <dbReference type="EMBL" id="KAA1173241.1"/>
    </source>
</evidence>
<proteinExistence type="predicted"/>
<evidence type="ECO:0000256" key="1">
    <source>
        <dbReference type="SAM" id="Phobius"/>
    </source>
</evidence>
<dbReference type="RefSeq" id="WP_149600538.1">
    <property type="nucleotide sequence ID" value="NZ_VTUU01000005.1"/>
</dbReference>
<feature type="transmembrane region" description="Helical" evidence="1">
    <location>
        <begin position="77"/>
        <end position="95"/>
    </location>
</feature>
<dbReference type="AlphaFoldDB" id="A0A5B0VGQ1"/>